<organism evidence="2 3">
    <name type="scientific">Sanguibacter hominis ATCC BAA-789</name>
    <dbReference type="NCBI Taxonomy" id="1312740"/>
    <lineage>
        <taxon>Bacteria</taxon>
        <taxon>Bacillati</taxon>
        <taxon>Actinomycetota</taxon>
        <taxon>Actinomycetes</taxon>
        <taxon>Micrococcales</taxon>
        <taxon>Sanguibacteraceae</taxon>
        <taxon>Sanguibacter</taxon>
    </lineage>
</organism>
<evidence type="ECO:0000313" key="2">
    <source>
        <dbReference type="EMBL" id="NKX92662.1"/>
    </source>
</evidence>
<dbReference type="RefSeq" id="WP_168446673.1">
    <property type="nucleotide sequence ID" value="NZ_JAAXOW010000001.1"/>
</dbReference>
<gene>
    <name evidence="2" type="ORF">HF995_05135</name>
</gene>
<dbReference type="InterPro" id="IPR000182">
    <property type="entry name" value="GNAT_dom"/>
</dbReference>
<dbReference type="SUPFAM" id="SSF55729">
    <property type="entry name" value="Acyl-CoA N-acyltransferases (Nat)"/>
    <property type="match status" value="1"/>
</dbReference>
<dbReference type="Pfam" id="PF00583">
    <property type="entry name" value="Acetyltransf_1"/>
    <property type="match status" value="1"/>
</dbReference>
<dbReference type="CDD" id="cd04301">
    <property type="entry name" value="NAT_SF"/>
    <property type="match status" value="1"/>
</dbReference>
<dbReference type="PROSITE" id="PS51186">
    <property type="entry name" value="GNAT"/>
    <property type="match status" value="1"/>
</dbReference>
<dbReference type="Gene3D" id="3.40.630.30">
    <property type="match status" value="1"/>
</dbReference>
<dbReference type="InterPro" id="IPR016181">
    <property type="entry name" value="Acyl_CoA_acyltransferase"/>
</dbReference>
<name>A0A9X5FDC2_9MICO</name>
<protein>
    <submittedName>
        <fullName evidence="2">GNAT family N-acetyltransferase</fullName>
    </submittedName>
</protein>
<comment type="caution">
    <text evidence="2">The sequence shown here is derived from an EMBL/GenBank/DDBJ whole genome shotgun (WGS) entry which is preliminary data.</text>
</comment>
<dbReference type="AlphaFoldDB" id="A0A9X5FDC2"/>
<accession>A0A9X5FDC2</accession>
<sequence>MRPCSVTPVASREARASLYDAVLSQSFGPEELPPREQFLAWTARDELEVLLATDPETGETLGCAVVALRQGAPEVALLAWLAVRPGLRGTGTGGALLDAAIDLARDAGAQLLLAEVEDPRKHPASADHGNPWRRLGFYARNDLALLDLPYFLPPMAPGQERVPDMLMLASVLHDGADSPEVLRPALVAFLRAFVPRLDGDDPDHDALLAAAAEVTAEPLADVLERAGR</sequence>
<keyword evidence="3" id="KW-1185">Reference proteome</keyword>
<feature type="domain" description="N-acetyltransferase" evidence="1">
    <location>
        <begin position="9"/>
        <end position="157"/>
    </location>
</feature>
<dbReference type="GO" id="GO:0016747">
    <property type="term" value="F:acyltransferase activity, transferring groups other than amino-acyl groups"/>
    <property type="evidence" value="ECO:0007669"/>
    <property type="project" value="InterPro"/>
</dbReference>
<dbReference type="EMBL" id="JAAXOW010000001">
    <property type="protein sequence ID" value="NKX92662.1"/>
    <property type="molecule type" value="Genomic_DNA"/>
</dbReference>
<dbReference type="Proteomes" id="UP000774283">
    <property type="component" value="Unassembled WGS sequence"/>
</dbReference>
<proteinExistence type="predicted"/>
<evidence type="ECO:0000259" key="1">
    <source>
        <dbReference type="PROSITE" id="PS51186"/>
    </source>
</evidence>
<evidence type="ECO:0000313" key="3">
    <source>
        <dbReference type="Proteomes" id="UP000774283"/>
    </source>
</evidence>
<reference evidence="2 3" key="1">
    <citation type="submission" date="2020-04" db="EMBL/GenBank/DDBJ databases">
        <title>MicrobeNet Type strains.</title>
        <authorList>
            <person name="Nicholson A.C."/>
        </authorList>
    </citation>
    <scope>NUCLEOTIDE SEQUENCE [LARGE SCALE GENOMIC DNA]</scope>
    <source>
        <strain evidence="2 3">ATCC BAA-789</strain>
    </source>
</reference>